<dbReference type="Gene3D" id="3.90.210.10">
    <property type="entry name" value="Heat-Labile Enterotoxin, subunit A"/>
    <property type="match status" value="1"/>
</dbReference>
<feature type="signal peptide" evidence="6">
    <location>
        <begin position="1"/>
        <end position="19"/>
    </location>
</feature>
<keyword evidence="1" id="KW-0800">Toxin</keyword>
<keyword evidence="8" id="KW-1185">Reference proteome</keyword>
<dbReference type="AlphaFoldDB" id="A0AAN6RD02"/>
<evidence type="ECO:0000256" key="2">
    <source>
        <dbReference type="ARBA" id="ARBA00022729"/>
    </source>
</evidence>
<reference evidence="7 8" key="1">
    <citation type="submission" date="2021-02" db="EMBL/GenBank/DDBJ databases">
        <title>Genome assembly of Pseudopithomyces chartarum.</title>
        <authorList>
            <person name="Jauregui R."/>
            <person name="Singh J."/>
            <person name="Voisey C."/>
        </authorList>
    </citation>
    <scope>NUCLEOTIDE SEQUENCE [LARGE SCALE GENOMIC DNA]</scope>
    <source>
        <strain evidence="7 8">AGR01</strain>
    </source>
</reference>
<feature type="compositionally biased region" description="Low complexity" evidence="5">
    <location>
        <begin position="420"/>
        <end position="437"/>
    </location>
</feature>
<evidence type="ECO:0000256" key="5">
    <source>
        <dbReference type="SAM" id="MobiDB-lite"/>
    </source>
</evidence>
<dbReference type="EMBL" id="WVTA01000015">
    <property type="protein sequence ID" value="KAK3202042.1"/>
    <property type="molecule type" value="Genomic_DNA"/>
</dbReference>
<sequence>MLWQNPLALLGMLVAFSNAAPLAPLEGDIEDIINATYHSFDKRINEGVRYVFRTDGRDPKVLKSSGGFQTKGWTNGYREDVSLYRHCKGAKNGASMDDDGFVSTTWKRAVAEGWVRDHHKGSAWIYKIATDEGLIDVQATLKHYSPYPHEKEFAAIHSIPWAQVQGWYRYIKGVEYEYVRNKDFSQSQFGDLEHGGAQFPLAGFPKNHPAWSERPWSRYAHCRPKNAKREAEEIFAPQTPSDLDIDATVAVEAASASHLEARARVKGSRTSRKRPSTTTRRKKTTKKTTKKPVKKPTTKPATGTKKCTAAMQKAGKCKGAATKCTAAMEKAGKCKTANTCSAVVKKQNGGVCPKCTAAEKKANGGVCPVCTAEEKKKNGGKCPAKKGDCGPSVSDKKRALEYMKALKAKRAGKKMKWSEGTTGTSTKGGKAGGKAAA</sequence>
<evidence type="ECO:0000313" key="7">
    <source>
        <dbReference type="EMBL" id="KAK3202042.1"/>
    </source>
</evidence>
<feature type="compositionally biased region" description="Basic residues" evidence="5">
    <location>
        <begin position="264"/>
        <end position="297"/>
    </location>
</feature>
<evidence type="ECO:0000256" key="6">
    <source>
        <dbReference type="SAM" id="SignalP"/>
    </source>
</evidence>
<name>A0AAN6RD02_9PLEO</name>
<evidence type="ECO:0000313" key="8">
    <source>
        <dbReference type="Proteomes" id="UP001280581"/>
    </source>
</evidence>
<gene>
    <name evidence="7" type="ORF">GRF29_164g1577946</name>
</gene>
<evidence type="ECO:0000256" key="3">
    <source>
        <dbReference type="ARBA" id="ARBA00023026"/>
    </source>
</evidence>
<keyword evidence="3" id="KW-0843">Virulence</keyword>
<feature type="chain" id="PRO_5042854418" evidence="6">
    <location>
        <begin position="20"/>
        <end position="437"/>
    </location>
</feature>
<dbReference type="SUPFAM" id="SSF56399">
    <property type="entry name" value="ADP-ribosylation"/>
    <property type="match status" value="1"/>
</dbReference>
<dbReference type="InterPro" id="IPR001144">
    <property type="entry name" value="Enterotoxin_A"/>
</dbReference>
<feature type="region of interest" description="Disordered" evidence="5">
    <location>
        <begin position="407"/>
        <end position="437"/>
    </location>
</feature>
<dbReference type="Proteomes" id="UP001280581">
    <property type="component" value="Unassembled WGS sequence"/>
</dbReference>
<dbReference type="PRINTS" id="PR00771">
    <property type="entry name" value="ENTEROTOXINA"/>
</dbReference>
<keyword evidence="4" id="KW-1015">Disulfide bond</keyword>
<dbReference type="Pfam" id="PF01375">
    <property type="entry name" value="Enterotoxin_a"/>
    <property type="match status" value="1"/>
</dbReference>
<protein>
    <submittedName>
        <fullName evidence="7">Uncharacterized protein</fullName>
    </submittedName>
</protein>
<accession>A0AAN6RD02</accession>
<evidence type="ECO:0000256" key="4">
    <source>
        <dbReference type="ARBA" id="ARBA00023157"/>
    </source>
</evidence>
<feature type="region of interest" description="Disordered" evidence="5">
    <location>
        <begin position="260"/>
        <end position="305"/>
    </location>
</feature>
<evidence type="ECO:0000256" key="1">
    <source>
        <dbReference type="ARBA" id="ARBA00022656"/>
    </source>
</evidence>
<organism evidence="7 8">
    <name type="scientific">Pseudopithomyces chartarum</name>
    <dbReference type="NCBI Taxonomy" id="1892770"/>
    <lineage>
        <taxon>Eukaryota</taxon>
        <taxon>Fungi</taxon>
        <taxon>Dikarya</taxon>
        <taxon>Ascomycota</taxon>
        <taxon>Pezizomycotina</taxon>
        <taxon>Dothideomycetes</taxon>
        <taxon>Pleosporomycetidae</taxon>
        <taxon>Pleosporales</taxon>
        <taxon>Massarineae</taxon>
        <taxon>Didymosphaeriaceae</taxon>
        <taxon>Pseudopithomyces</taxon>
    </lineage>
</organism>
<dbReference type="GO" id="GO:0090729">
    <property type="term" value="F:toxin activity"/>
    <property type="evidence" value="ECO:0007669"/>
    <property type="project" value="UniProtKB-KW"/>
</dbReference>
<comment type="caution">
    <text evidence="7">The sequence shown here is derived from an EMBL/GenBank/DDBJ whole genome shotgun (WGS) entry which is preliminary data.</text>
</comment>
<proteinExistence type="predicted"/>
<keyword evidence="2 6" id="KW-0732">Signal</keyword>